<gene>
    <name evidence="1" type="ORF">SAMN05444358_1011495</name>
</gene>
<sequence length="40" mass="4531">MRIIPLGKGALPQYTRGLTEQEPLDNGWQCKSQHHDQGRA</sequence>
<dbReference type="EMBL" id="FNNP01000001">
    <property type="protein sequence ID" value="SDW68360.1"/>
    <property type="molecule type" value="Genomic_DNA"/>
</dbReference>
<proteinExistence type="predicted"/>
<keyword evidence="2" id="KW-1185">Reference proteome</keyword>
<reference evidence="2" key="1">
    <citation type="submission" date="2016-10" db="EMBL/GenBank/DDBJ databases">
        <authorList>
            <person name="Varghese N."/>
            <person name="Submissions S."/>
        </authorList>
    </citation>
    <scope>NUCLEOTIDE SEQUENCE [LARGE SCALE GENOMIC DNA]</scope>
    <source>
        <strain evidence="2">DSM 27839</strain>
    </source>
</reference>
<dbReference type="AlphaFoldDB" id="A0A1H2VJG0"/>
<name>A0A1H2VJG0_9RHOB</name>
<evidence type="ECO:0000313" key="1">
    <source>
        <dbReference type="EMBL" id="SDW68360.1"/>
    </source>
</evidence>
<organism evidence="1 2">
    <name type="scientific">Ruegeria halocynthiae</name>
    <dbReference type="NCBI Taxonomy" id="985054"/>
    <lineage>
        <taxon>Bacteria</taxon>
        <taxon>Pseudomonadati</taxon>
        <taxon>Pseudomonadota</taxon>
        <taxon>Alphaproteobacteria</taxon>
        <taxon>Rhodobacterales</taxon>
        <taxon>Roseobacteraceae</taxon>
        <taxon>Ruegeria</taxon>
    </lineage>
</organism>
<protein>
    <submittedName>
        <fullName evidence="1">Uncharacterized protein</fullName>
    </submittedName>
</protein>
<accession>A0A1H2VJG0</accession>
<dbReference type="Proteomes" id="UP000183400">
    <property type="component" value="Unassembled WGS sequence"/>
</dbReference>
<evidence type="ECO:0000313" key="2">
    <source>
        <dbReference type="Proteomes" id="UP000183400"/>
    </source>
</evidence>